<evidence type="ECO:0000256" key="6">
    <source>
        <dbReference type="ARBA" id="ARBA00044633"/>
    </source>
</evidence>
<feature type="binding site" evidence="7">
    <location>
        <position position="175"/>
    </location>
    <ligand>
        <name>3-phosphoshikimate</name>
        <dbReference type="ChEBI" id="CHEBI:145989"/>
    </ligand>
</feature>
<comment type="caution">
    <text evidence="7">Lacks conserved residue(s) required for the propagation of feature annotation.</text>
</comment>
<dbReference type="PROSITE" id="PS00885">
    <property type="entry name" value="EPSP_SYNTHASE_2"/>
    <property type="match status" value="1"/>
</dbReference>
<comment type="subcellular location">
    <subcellularLocation>
        <location evidence="7">Cytoplasm</location>
    </subcellularLocation>
</comment>
<dbReference type="Proteomes" id="UP000518887">
    <property type="component" value="Unassembled WGS sequence"/>
</dbReference>
<dbReference type="GO" id="GO:0008652">
    <property type="term" value="P:amino acid biosynthetic process"/>
    <property type="evidence" value="ECO:0007669"/>
    <property type="project" value="UniProtKB-KW"/>
</dbReference>
<feature type="binding site" evidence="7">
    <location>
        <position position="20"/>
    </location>
    <ligand>
        <name>phosphoenolpyruvate</name>
        <dbReference type="ChEBI" id="CHEBI:58702"/>
    </ligand>
</feature>
<evidence type="ECO:0000313" key="9">
    <source>
        <dbReference type="EMBL" id="MBB5226482.1"/>
    </source>
</evidence>
<feature type="binding site" evidence="7">
    <location>
        <position position="20"/>
    </location>
    <ligand>
        <name>3-phosphoshikimate</name>
        <dbReference type="ChEBI" id="CHEBI:145989"/>
    </ligand>
</feature>
<dbReference type="InterPro" id="IPR006264">
    <property type="entry name" value="EPSP_synthase"/>
</dbReference>
<feature type="binding site" evidence="7">
    <location>
        <position position="418"/>
    </location>
    <ligand>
        <name>phosphoenolpyruvate</name>
        <dbReference type="ChEBI" id="CHEBI:58702"/>
    </ligand>
</feature>
<feature type="binding site" evidence="7">
    <location>
        <position position="364"/>
    </location>
    <ligand>
        <name>phosphoenolpyruvate</name>
        <dbReference type="ChEBI" id="CHEBI:58702"/>
    </ligand>
</feature>
<feature type="active site" description="Proton acceptor" evidence="7">
    <location>
        <position position="333"/>
    </location>
</feature>
<keyword evidence="10" id="KW-1185">Reference proteome</keyword>
<keyword evidence="5 7" id="KW-0057">Aromatic amino acid biosynthesis</keyword>
<dbReference type="PIRSF" id="PIRSF000505">
    <property type="entry name" value="EPSPS"/>
    <property type="match status" value="1"/>
</dbReference>
<dbReference type="InterPro" id="IPR001986">
    <property type="entry name" value="Enolpyruvate_Tfrase_dom"/>
</dbReference>
<dbReference type="InterPro" id="IPR036968">
    <property type="entry name" value="Enolpyruvate_Tfrase_sf"/>
</dbReference>
<feature type="binding site" evidence="7">
    <location>
        <position position="21"/>
    </location>
    <ligand>
        <name>3-phosphoshikimate</name>
        <dbReference type="ChEBI" id="CHEBI:145989"/>
    </ligand>
</feature>
<dbReference type="Gene3D" id="3.65.10.10">
    <property type="entry name" value="Enolpyruvate transferase domain"/>
    <property type="match status" value="2"/>
</dbReference>
<feature type="binding site" evidence="7">
    <location>
        <position position="333"/>
    </location>
    <ligand>
        <name>3-phosphoshikimate</name>
        <dbReference type="ChEBI" id="CHEBI:145989"/>
    </ligand>
</feature>
<dbReference type="GO" id="GO:0009423">
    <property type="term" value="P:chorismate biosynthetic process"/>
    <property type="evidence" value="ECO:0007669"/>
    <property type="project" value="UniProtKB-UniRule"/>
</dbReference>
<dbReference type="UniPathway" id="UPA00053">
    <property type="reaction ID" value="UER00089"/>
</dbReference>
<organism evidence="9 10">
    <name type="scientific">Treponema ruminis</name>
    <dbReference type="NCBI Taxonomy" id="744515"/>
    <lineage>
        <taxon>Bacteria</taxon>
        <taxon>Pseudomonadati</taxon>
        <taxon>Spirochaetota</taxon>
        <taxon>Spirochaetia</taxon>
        <taxon>Spirochaetales</taxon>
        <taxon>Treponemataceae</taxon>
        <taxon>Treponema</taxon>
    </lineage>
</organism>
<dbReference type="CDD" id="cd01556">
    <property type="entry name" value="EPSP_synthase"/>
    <property type="match status" value="1"/>
</dbReference>
<keyword evidence="7" id="KW-0963">Cytoplasm</keyword>
<feature type="binding site" evidence="7">
    <location>
        <position position="98"/>
    </location>
    <ligand>
        <name>phosphoenolpyruvate</name>
        <dbReference type="ChEBI" id="CHEBI:58702"/>
    </ligand>
</feature>
<evidence type="ECO:0000313" key="10">
    <source>
        <dbReference type="Proteomes" id="UP000518887"/>
    </source>
</evidence>
<feature type="binding site" evidence="7">
    <location>
        <position position="173"/>
    </location>
    <ligand>
        <name>3-phosphoshikimate</name>
        <dbReference type="ChEBI" id="CHEBI:145989"/>
    </ligand>
</feature>
<comment type="subunit">
    <text evidence="7">Monomer.</text>
</comment>
<dbReference type="AlphaFoldDB" id="A0A7W8G9W6"/>
<evidence type="ECO:0000256" key="3">
    <source>
        <dbReference type="ARBA" id="ARBA00022605"/>
    </source>
</evidence>
<name>A0A7W8G9W6_9SPIR</name>
<reference evidence="9 10" key="1">
    <citation type="submission" date="2020-08" db="EMBL/GenBank/DDBJ databases">
        <title>Genomic Encyclopedia of Type Strains, Phase IV (KMG-IV): sequencing the most valuable type-strain genomes for metagenomic binning, comparative biology and taxonomic classification.</title>
        <authorList>
            <person name="Goeker M."/>
        </authorList>
    </citation>
    <scope>NUCLEOTIDE SEQUENCE [LARGE SCALE GENOMIC DNA]</scope>
    <source>
        <strain evidence="9 10">DSM 103462</strain>
    </source>
</reference>
<comment type="caution">
    <text evidence="9">The sequence shown here is derived from an EMBL/GenBank/DDBJ whole genome shotgun (WGS) entry which is preliminary data.</text>
</comment>
<accession>A0A7W8G9W6</accession>
<dbReference type="Pfam" id="PF00275">
    <property type="entry name" value="EPSP_synthase"/>
    <property type="match status" value="1"/>
</dbReference>
<feature type="binding site" evidence="7">
    <location>
        <position position="25"/>
    </location>
    <ligand>
        <name>3-phosphoshikimate</name>
        <dbReference type="ChEBI" id="CHEBI:145989"/>
    </ligand>
</feature>
<dbReference type="InterPro" id="IPR023193">
    <property type="entry name" value="EPSP_synthase_CS"/>
</dbReference>
<dbReference type="HAMAP" id="MF_00210">
    <property type="entry name" value="EPSP_synth"/>
    <property type="match status" value="1"/>
</dbReference>
<dbReference type="InterPro" id="IPR013792">
    <property type="entry name" value="RNA3'P_cycl/enolpyr_Trfase_a/b"/>
</dbReference>
<dbReference type="GO" id="GO:0003866">
    <property type="term" value="F:3-phosphoshikimate 1-carboxyvinyltransferase activity"/>
    <property type="evidence" value="ECO:0007669"/>
    <property type="project" value="UniProtKB-UniRule"/>
</dbReference>
<dbReference type="GO" id="GO:0005737">
    <property type="term" value="C:cytoplasm"/>
    <property type="evidence" value="ECO:0007669"/>
    <property type="project" value="UniProtKB-SubCell"/>
</dbReference>
<feature type="binding site" evidence="7">
    <location>
        <position position="360"/>
    </location>
    <ligand>
        <name>3-phosphoshikimate</name>
        <dbReference type="ChEBI" id="CHEBI:145989"/>
    </ligand>
</feature>
<evidence type="ECO:0000256" key="2">
    <source>
        <dbReference type="ARBA" id="ARBA00009948"/>
    </source>
</evidence>
<evidence type="ECO:0000256" key="5">
    <source>
        <dbReference type="ARBA" id="ARBA00023141"/>
    </source>
</evidence>
<evidence type="ECO:0000256" key="7">
    <source>
        <dbReference type="HAMAP-Rule" id="MF_00210"/>
    </source>
</evidence>
<keyword evidence="3 7" id="KW-0028">Amino-acid biosynthesis</keyword>
<evidence type="ECO:0000256" key="1">
    <source>
        <dbReference type="ARBA" id="ARBA00004811"/>
    </source>
</evidence>
<protein>
    <recommendedName>
        <fullName evidence="7">3-phosphoshikimate 1-carboxyvinyltransferase</fullName>
        <ecNumber evidence="7">2.5.1.19</ecNumber>
    </recommendedName>
    <alternativeName>
        <fullName evidence="7">5-enolpyruvylshikimate-3-phosphate synthase</fullName>
        <shortName evidence="7">EPSP synthase</shortName>
        <shortName evidence="7">EPSPS</shortName>
    </alternativeName>
</protein>
<sequence>MNIIVSKSRLSGAITVPGSKSHTIRALLLATIAEGTSHIKNPLPSADCLSTAAAVPLIGSKIDLNLSTEGEPGTEWIVDGAGKNLHLPDDVVNVGDSGSLLYFLTPVAACFEGTSVFTGDASIRKRPVLHVVDVLNQLGAKSFVTRPGANGCPLVITGSIKKGGTVRTPGEISSQYISGLMFAGILTENPIKIELSNPKETPYLTMTQKWLEKVGVDCSVSEDFKNIEVTPCKSFKGFDVTIPSDWEGVAFPLIAALITDSKITIENVDSSGTQGDDAIVEILQSIGGDIIWKKDEETLTVCGGKCSKDGIGRLSTENLPNGELHVKISGFPDAVCALSAIACFTEGTVVIEDAAVCRRKETDRLKVLNVELTKLGAEIEEREDSLIIHGHSPVLKDGSPNPAFKMHGGICESYDDHRMAMSLACLGLGLSKDEKIIVNDAECCAVSFPHFYDVMNKIGANYKEEV</sequence>
<dbReference type="PANTHER" id="PTHR21090:SF5">
    <property type="entry name" value="PENTAFUNCTIONAL AROM POLYPEPTIDE"/>
    <property type="match status" value="1"/>
</dbReference>
<evidence type="ECO:0000259" key="8">
    <source>
        <dbReference type="Pfam" id="PF00275"/>
    </source>
</evidence>
<dbReference type="GO" id="GO:0009073">
    <property type="term" value="P:aromatic amino acid family biosynthetic process"/>
    <property type="evidence" value="ECO:0007669"/>
    <property type="project" value="UniProtKB-KW"/>
</dbReference>
<comment type="function">
    <text evidence="7">Catalyzes the transfer of the enolpyruvyl moiety of phosphoenolpyruvate (PEP) to the 5-hydroxyl of shikimate-3-phosphate (S3P) to produce enolpyruvyl shikimate-3-phosphate and inorganic phosphate.</text>
</comment>
<gene>
    <name evidence="7" type="primary">aroA</name>
    <name evidence="9" type="ORF">HNP76_001855</name>
</gene>
<dbReference type="NCBIfam" id="TIGR01356">
    <property type="entry name" value="aroA"/>
    <property type="match status" value="1"/>
</dbReference>
<dbReference type="EC" id="2.5.1.19" evidence="7"/>
<dbReference type="RefSeq" id="WP_184659778.1">
    <property type="nucleotide sequence ID" value="NZ_CP031518.1"/>
</dbReference>
<feature type="binding site" evidence="7">
    <location>
        <position position="174"/>
    </location>
    <ligand>
        <name>3-phosphoshikimate</name>
        <dbReference type="ChEBI" id="CHEBI:145989"/>
    </ligand>
</feature>
<feature type="binding site" evidence="7">
    <location>
        <position position="126"/>
    </location>
    <ligand>
        <name>phosphoenolpyruvate</name>
        <dbReference type="ChEBI" id="CHEBI:58702"/>
    </ligand>
</feature>
<feature type="binding site" evidence="7">
    <location>
        <position position="175"/>
    </location>
    <ligand>
        <name>phosphoenolpyruvate</name>
        <dbReference type="ChEBI" id="CHEBI:58702"/>
    </ligand>
</feature>
<dbReference type="SUPFAM" id="SSF55205">
    <property type="entry name" value="EPT/RTPC-like"/>
    <property type="match status" value="1"/>
</dbReference>
<comment type="catalytic activity">
    <reaction evidence="6">
        <text>3-phosphoshikimate + phosphoenolpyruvate = 5-O-(1-carboxyvinyl)-3-phosphoshikimate + phosphate</text>
        <dbReference type="Rhea" id="RHEA:21256"/>
        <dbReference type="ChEBI" id="CHEBI:43474"/>
        <dbReference type="ChEBI" id="CHEBI:57701"/>
        <dbReference type="ChEBI" id="CHEBI:58702"/>
        <dbReference type="ChEBI" id="CHEBI:145989"/>
        <dbReference type="EC" id="2.5.1.19"/>
    </reaction>
    <physiologicalReaction direction="left-to-right" evidence="6">
        <dbReference type="Rhea" id="RHEA:21257"/>
    </physiologicalReaction>
</comment>
<comment type="pathway">
    <text evidence="1 7">Metabolic intermediate biosynthesis; chorismate biosynthesis; chorismate from D-erythrose 4-phosphate and phosphoenolpyruvate: step 6/7.</text>
</comment>
<dbReference type="PANTHER" id="PTHR21090">
    <property type="entry name" value="AROM/DEHYDROQUINATE SYNTHASE"/>
    <property type="match status" value="1"/>
</dbReference>
<evidence type="ECO:0000256" key="4">
    <source>
        <dbReference type="ARBA" id="ARBA00022679"/>
    </source>
</evidence>
<keyword evidence="4 7" id="KW-0808">Transferase</keyword>
<feature type="domain" description="Enolpyruvate transferase" evidence="8">
    <location>
        <begin position="7"/>
        <end position="455"/>
    </location>
</feature>
<proteinExistence type="inferred from homology"/>
<dbReference type="EMBL" id="JACHFQ010000005">
    <property type="protein sequence ID" value="MBB5226482.1"/>
    <property type="molecule type" value="Genomic_DNA"/>
</dbReference>
<comment type="similarity">
    <text evidence="2 7">Belongs to the EPSP synthase family.</text>
</comment>